<dbReference type="OrthoDB" id="4158657at2759"/>
<feature type="coiled-coil region" evidence="7">
    <location>
        <begin position="506"/>
        <end position="578"/>
    </location>
</feature>
<dbReference type="InterPro" id="IPR035753">
    <property type="entry name" value="RIM-BP_SH3_2"/>
</dbReference>
<feature type="compositionally biased region" description="Polar residues" evidence="8">
    <location>
        <begin position="677"/>
        <end position="692"/>
    </location>
</feature>
<dbReference type="SMART" id="SM00326">
    <property type="entry name" value="SH3"/>
    <property type="match status" value="3"/>
</dbReference>
<feature type="domain" description="SH3" evidence="9">
    <location>
        <begin position="1888"/>
        <end position="1955"/>
    </location>
</feature>
<evidence type="ECO:0000256" key="6">
    <source>
        <dbReference type="PROSITE-ProRule" id="PRU00192"/>
    </source>
</evidence>
<keyword evidence="11" id="KW-1185">Reference proteome</keyword>
<feature type="compositionally biased region" description="Basic and acidic residues" evidence="8">
    <location>
        <begin position="694"/>
        <end position="704"/>
    </location>
</feature>
<dbReference type="RefSeq" id="XP_055862023.1">
    <property type="nucleotide sequence ID" value="XM_056006048.1"/>
</dbReference>
<feature type="compositionally biased region" description="Polar residues" evidence="8">
    <location>
        <begin position="305"/>
        <end position="327"/>
    </location>
</feature>
<feature type="compositionally biased region" description="Basic and acidic residues" evidence="8">
    <location>
        <begin position="1591"/>
        <end position="1603"/>
    </location>
</feature>
<feature type="compositionally biased region" description="Basic and acidic residues" evidence="8">
    <location>
        <begin position="379"/>
        <end position="391"/>
    </location>
</feature>
<dbReference type="InterPro" id="IPR035755">
    <property type="entry name" value="RIM-BP_SH3_3"/>
</dbReference>
<evidence type="ECO:0000259" key="9">
    <source>
        <dbReference type="PROSITE" id="PS50002"/>
    </source>
</evidence>
<protein>
    <submittedName>
        <fullName evidence="12 13">Peripheral-type benzodiazepine receptor-associated protein 1-like isoform X1</fullName>
    </submittedName>
</protein>
<evidence type="ECO:0000256" key="5">
    <source>
        <dbReference type="ARBA" id="ARBA00022737"/>
    </source>
</evidence>
<dbReference type="Pfam" id="PF25566">
    <property type="entry name" value="RIMB1_N"/>
    <property type="match status" value="1"/>
</dbReference>
<dbReference type="CDD" id="cd12014">
    <property type="entry name" value="SH3_RIM-BP_1"/>
    <property type="match status" value="1"/>
</dbReference>
<evidence type="ECO:0000313" key="11">
    <source>
        <dbReference type="Proteomes" id="UP001165740"/>
    </source>
</evidence>
<dbReference type="Proteomes" id="UP001165740">
    <property type="component" value="Chromosome 12"/>
</dbReference>
<feature type="compositionally biased region" description="Polar residues" evidence="8">
    <location>
        <begin position="2004"/>
        <end position="2018"/>
    </location>
</feature>
<organism evidence="11 13">
    <name type="scientific">Biomphalaria glabrata</name>
    <name type="common">Bloodfluke planorb</name>
    <name type="synonym">Freshwater snail</name>
    <dbReference type="NCBI Taxonomy" id="6526"/>
    <lineage>
        <taxon>Eukaryota</taxon>
        <taxon>Metazoa</taxon>
        <taxon>Spiralia</taxon>
        <taxon>Lophotrochozoa</taxon>
        <taxon>Mollusca</taxon>
        <taxon>Gastropoda</taxon>
        <taxon>Heterobranchia</taxon>
        <taxon>Euthyneura</taxon>
        <taxon>Panpulmonata</taxon>
        <taxon>Hygrophila</taxon>
        <taxon>Lymnaeoidea</taxon>
        <taxon>Planorbidae</taxon>
        <taxon>Biomphalaria</taxon>
    </lineage>
</organism>
<dbReference type="InterPro" id="IPR003961">
    <property type="entry name" value="FN3_dom"/>
</dbReference>
<name>A0A9W2YH22_BIOGL</name>
<keyword evidence="4" id="KW-0963">Cytoplasm</keyword>
<evidence type="ECO:0000256" key="1">
    <source>
        <dbReference type="ARBA" id="ARBA00004496"/>
    </source>
</evidence>
<dbReference type="GO" id="GO:0045202">
    <property type="term" value="C:synapse"/>
    <property type="evidence" value="ECO:0007669"/>
    <property type="project" value="GOC"/>
</dbReference>
<evidence type="ECO:0000256" key="3">
    <source>
        <dbReference type="ARBA" id="ARBA00022443"/>
    </source>
</evidence>
<dbReference type="Pfam" id="PF25523">
    <property type="entry name" value="Ig_RIMBP2"/>
    <property type="match status" value="1"/>
</dbReference>
<feature type="compositionally biased region" description="Basic residues" evidence="8">
    <location>
        <begin position="2043"/>
        <end position="2060"/>
    </location>
</feature>
<feature type="region of interest" description="Disordered" evidence="8">
    <location>
        <begin position="1129"/>
        <end position="1148"/>
    </location>
</feature>
<reference evidence="12 13" key="1">
    <citation type="submission" date="2025-04" db="UniProtKB">
        <authorList>
            <consortium name="RefSeq"/>
        </authorList>
    </citation>
    <scope>IDENTIFICATION</scope>
</reference>
<comment type="similarity">
    <text evidence="2">Belongs to the RIMBP family.</text>
</comment>
<dbReference type="PROSITE" id="PS50853">
    <property type="entry name" value="FN3"/>
    <property type="match status" value="2"/>
</dbReference>
<feature type="region of interest" description="Disordered" evidence="8">
    <location>
        <begin position="1484"/>
        <end position="1504"/>
    </location>
</feature>
<dbReference type="SUPFAM" id="SSF50044">
    <property type="entry name" value="SH3-domain"/>
    <property type="match status" value="3"/>
</dbReference>
<feature type="compositionally biased region" description="Basic and acidic residues" evidence="8">
    <location>
        <begin position="1672"/>
        <end position="1690"/>
    </location>
</feature>
<dbReference type="CDD" id="cd00063">
    <property type="entry name" value="FN3"/>
    <property type="match status" value="2"/>
</dbReference>
<feature type="domain" description="Fibronectin type-III" evidence="10">
    <location>
        <begin position="1177"/>
        <end position="1268"/>
    </location>
</feature>
<feature type="region of interest" description="Disordered" evidence="8">
    <location>
        <begin position="1563"/>
        <end position="1765"/>
    </location>
</feature>
<dbReference type="CDD" id="cd12012">
    <property type="entry name" value="SH3_RIM-BP_2"/>
    <property type="match status" value="1"/>
</dbReference>
<dbReference type="RefSeq" id="XP_055862022.1">
    <property type="nucleotide sequence ID" value="XM_056006047.1"/>
</dbReference>
<feature type="domain" description="SH3" evidence="9">
    <location>
        <begin position="1006"/>
        <end position="1074"/>
    </location>
</feature>
<dbReference type="InterPro" id="IPR036028">
    <property type="entry name" value="SH3-like_dom_sf"/>
</dbReference>
<proteinExistence type="inferred from homology"/>
<feature type="region of interest" description="Disordered" evidence="8">
    <location>
        <begin position="155"/>
        <end position="391"/>
    </location>
</feature>
<gene>
    <name evidence="12 13" type="primary">LOC106051534</name>
</gene>
<dbReference type="InterPro" id="IPR057884">
    <property type="entry name" value="FN3_RIM-BP1/2/3"/>
</dbReference>
<evidence type="ECO:0000256" key="8">
    <source>
        <dbReference type="SAM" id="MobiDB-lite"/>
    </source>
</evidence>
<feature type="coiled-coil region" evidence="7">
    <location>
        <begin position="74"/>
        <end position="146"/>
    </location>
</feature>
<feature type="domain" description="SH3" evidence="9">
    <location>
        <begin position="1777"/>
        <end position="1845"/>
    </location>
</feature>
<feature type="compositionally biased region" description="Low complexity" evidence="8">
    <location>
        <begin position="1706"/>
        <end position="1715"/>
    </location>
</feature>
<accession>A0A9W2YH22</accession>
<feature type="compositionally biased region" description="Polar residues" evidence="8">
    <location>
        <begin position="1161"/>
        <end position="1176"/>
    </location>
</feature>
<keyword evidence="7" id="KW-0175">Coiled coil</keyword>
<dbReference type="GO" id="GO:0007274">
    <property type="term" value="P:neuromuscular synaptic transmission"/>
    <property type="evidence" value="ECO:0007669"/>
    <property type="project" value="TreeGrafter"/>
</dbReference>
<keyword evidence="5" id="KW-0677">Repeat</keyword>
<dbReference type="SMART" id="SM00060">
    <property type="entry name" value="FN3"/>
    <property type="match status" value="3"/>
</dbReference>
<dbReference type="InterPro" id="IPR001452">
    <property type="entry name" value="SH3_domain"/>
</dbReference>
<feature type="region of interest" description="Disordered" evidence="8">
    <location>
        <begin position="677"/>
        <end position="704"/>
    </location>
</feature>
<dbReference type="Pfam" id="PF07653">
    <property type="entry name" value="SH3_2"/>
    <property type="match status" value="2"/>
</dbReference>
<dbReference type="FunFam" id="2.30.30.40:FF:000016">
    <property type="entry name" value="RIMS-binding protein 2 isoform X2"/>
    <property type="match status" value="1"/>
</dbReference>
<feature type="region of interest" description="Disordered" evidence="8">
    <location>
        <begin position="1991"/>
        <end position="2060"/>
    </location>
</feature>
<dbReference type="PANTHER" id="PTHR14234:SF19">
    <property type="entry name" value="RIM-BINDING PROTEIN, ISOFORM F"/>
    <property type="match status" value="1"/>
</dbReference>
<dbReference type="InterPro" id="IPR036116">
    <property type="entry name" value="FN3_sf"/>
</dbReference>
<feature type="compositionally biased region" description="Basic and acidic residues" evidence="8">
    <location>
        <begin position="290"/>
        <end position="300"/>
    </location>
</feature>
<dbReference type="Gene3D" id="2.60.40.10">
    <property type="entry name" value="Immunoglobulins"/>
    <property type="match status" value="3"/>
</dbReference>
<dbReference type="SUPFAM" id="SSF49265">
    <property type="entry name" value="Fibronectin type III"/>
    <property type="match status" value="2"/>
</dbReference>
<feature type="compositionally biased region" description="Basic and acidic residues" evidence="8">
    <location>
        <begin position="207"/>
        <end position="237"/>
    </location>
</feature>
<feature type="compositionally biased region" description="Basic and acidic residues" evidence="8">
    <location>
        <begin position="162"/>
        <end position="185"/>
    </location>
</feature>
<feature type="compositionally biased region" description="Polar residues" evidence="8">
    <location>
        <begin position="1129"/>
        <end position="1143"/>
    </location>
</feature>
<dbReference type="PRINTS" id="PR00452">
    <property type="entry name" value="SH3DOMAIN"/>
</dbReference>
<evidence type="ECO:0000313" key="13">
    <source>
        <dbReference type="RefSeq" id="XP_055862023.1"/>
    </source>
</evidence>
<evidence type="ECO:0000256" key="2">
    <source>
        <dbReference type="ARBA" id="ARBA00010749"/>
    </source>
</evidence>
<feature type="compositionally biased region" description="Polar residues" evidence="8">
    <location>
        <begin position="1485"/>
        <end position="1495"/>
    </location>
</feature>
<dbReference type="Gene3D" id="2.30.30.40">
    <property type="entry name" value="SH3 Domains"/>
    <property type="match status" value="3"/>
</dbReference>
<evidence type="ECO:0000256" key="4">
    <source>
        <dbReference type="ARBA" id="ARBA00022490"/>
    </source>
</evidence>
<dbReference type="CDD" id="cd12013">
    <property type="entry name" value="SH3_RIM-BP_3"/>
    <property type="match status" value="1"/>
</dbReference>
<dbReference type="FunFam" id="2.30.30.40:FF:000023">
    <property type="entry name" value="RIMS-binding protein 2 isoform F"/>
    <property type="match status" value="1"/>
</dbReference>
<feature type="region of interest" description="Disordered" evidence="8">
    <location>
        <begin position="1161"/>
        <end position="1181"/>
    </location>
</feature>
<dbReference type="InterPro" id="IPR013783">
    <property type="entry name" value="Ig-like_fold"/>
</dbReference>
<evidence type="ECO:0000259" key="10">
    <source>
        <dbReference type="PROSITE" id="PS50853"/>
    </source>
</evidence>
<evidence type="ECO:0000256" key="7">
    <source>
        <dbReference type="SAM" id="Coils"/>
    </source>
</evidence>
<feature type="compositionally biased region" description="Basic and acidic residues" evidence="8">
    <location>
        <begin position="262"/>
        <end position="275"/>
    </location>
</feature>
<dbReference type="OMA" id="CENRMSE"/>
<dbReference type="PANTHER" id="PTHR14234">
    <property type="entry name" value="RIM BINDING PROTEIN-RELATED"/>
    <property type="match status" value="1"/>
</dbReference>
<feature type="region of interest" description="Disordered" evidence="8">
    <location>
        <begin position="1858"/>
        <end position="1879"/>
    </location>
</feature>
<dbReference type="Pfam" id="PF14604">
    <property type="entry name" value="SH3_9"/>
    <property type="match status" value="1"/>
</dbReference>
<dbReference type="InterPro" id="IPR040325">
    <property type="entry name" value="RIMBP1/2/3"/>
</dbReference>
<dbReference type="PROSITE" id="PS50002">
    <property type="entry name" value="SH3"/>
    <property type="match status" value="3"/>
</dbReference>
<feature type="compositionally biased region" description="Polar residues" evidence="8">
    <location>
        <begin position="1563"/>
        <end position="1579"/>
    </location>
</feature>
<evidence type="ECO:0000313" key="12">
    <source>
        <dbReference type="RefSeq" id="XP_055862022.1"/>
    </source>
</evidence>
<feature type="compositionally biased region" description="Polar residues" evidence="8">
    <location>
        <begin position="1731"/>
        <end position="1745"/>
    </location>
</feature>
<dbReference type="InterPro" id="IPR057950">
    <property type="entry name" value="RIMB1/RIM3A-C-like_N"/>
</dbReference>
<keyword evidence="3 6" id="KW-0728">SH3 domain</keyword>
<comment type="subcellular location">
    <subcellularLocation>
        <location evidence="1">Cytoplasm</location>
    </subcellularLocation>
</comment>
<dbReference type="GeneID" id="106051534"/>
<feature type="compositionally biased region" description="Polar residues" evidence="8">
    <location>
        <begin position="1636"/>
        <end position="1669"/>
    </location>
</feature>
<feature type="domain" description="Fibronectin type-III" evidence="10">
    <location>
        <begin position="1271"/>
        <end position="1364"/>
    </location>
</feature>
<sequence>MEYSPLYTRRLSGSYSSRNSFNEDALEQLEFNINDISRASSPASVISISARSEGFRERRHRGSGRYDDEYRKKYSIMRGELEVEKNKSRQLQQEKEEELRKLRDTLENERRMAMIAMQNRLEEEQKKELNKLKEELIKQKDFELQQVLLYRETEKKLRHSHKSGENRRGAKEEETKTMEKERVGVDEEEDEQIGLKDGDNDVAVVSEKGRTKDGSREERRKLKQGIEKQLMEEESKSADVGLKDGTVSAEHRRTPRTPRTHRISDGYLADKESGTTHRSRRAHGISSRATTDKPDKKELSEVTEAPNTFSEAVKDTNSNKLPASTIDSPLPNKDVVTDSKESNLPIGSQPGYTVSSHQLPHPPKELIDNSTNTTETPIEDSRDQEAEKSSELELRLQSLEMEKKTLQKQRDEYQRHLETKTRECKIRDEEFKRVKEGYEINLRTVINEHKKVALVNLEKLKQAETALKASTMSDDEIAMISREHTHRRLSLPGLEDESRKEDREKEKVLQKKVTDLTTQIQRLERRVTLLRSENDSLKRKQEDQKPLEEKIKSLKKRNAELASIARRLEEKAKLLQQENTKVRPKTTITNSADENNLEAEHLKRLFARQRAKDLAEHAKSMLTKDKEIEELRRKCQELADQLSNGDLLVPLNAAQFEEKDELVNIIKQAAKERLQLEQQLSHTKTTTRSPTSEDVERQSSNEKYSQELKAANQILHNEIEKLESALRRAEHLEQQLTEKSTQCQSLTKDLAASRLQCEQLQSDLATATSEKHRLDGEVRELRGKLQSLDKITEECNTLKLSLATAQKEREAAQEQVQHLNLRVHSLENLVRDLQESAESVGRIENECKIALSNLQQKEAELDKLHKVNSSLESEHFEVVSKLNQHVQQLEDKKSKEEKRREELSKEVQRLQKEVAERQRAIEEADRLKEELIQLKKQSPVLSEVPVLASHSTSSLLSNSKGNHLDLEKEEEDLDLTIVEEGMDKKSLQLNEHGNSESLLSAWANKGPIQVYMAKYNYYPFEYSPNENPEAELPLNAGDYVLVVGEMDEDGFFDGELIDGRQGLVPSNFIEKVEDDDLSEFHDALLQAGHGDYSSAGTPGVATAMSPSPLTPGSTKINNNNNEMSFSLTSSQKRDVQNGNNPEEVNSDLEDIAEIDEETASINSRTLPSGGSAINNLPPSPRGLSLDKQLTNSILISWKEPEPVPGLDVQSYHIFVDGHFKTSVNGRDRTKALLEGISSSTNHRVCVRCLSNKGQSKDAQCTMVIGKDVYPVPSELKVSHVSPTSASLSWLPGDSNYQHSIVLNGKEVRVVKPGVFRHTLTGLIPGSLQKVTLIAKSISGTLIEEKSRKWVDNVSASIEFHTPQTGAPEPPLNVQVESGPREGTILLTWLPVTINSSGVCNGAVVGGYQVCGDNRKIKTVPGPTSDHAVLSAEDFKGIYPSHLSVRTVSRSGVESVNSDLITLPIVLINELKEGRASPQVVDIAQRVSSRGKSSKSQADDGRAHDTDEEIEAAFREVQSGSDGVNAVMVEPYSDSSSSELSDIPEVEEELIGSQESLLNEVGLGQTNQKASPSQNEKTSPQPAPRKLVAENLDLRPKEFNDKKAKGALISPSRVVPAIEITRDSSTEQFTEIDEDGSATSTGNTPMSSPGQPTANTSILSHYWGDTQSPSAFRHVDQTRRHEGGEKGRPEGESPDAVLGGTQNIVPSSSSVNRSGSQPMSRTHSQEAKVHSESPSTRQTLRSGSSQDSDHRKHSNPGVEDVGDTDSISGEINTVVDENTIRLFIALFDYDPATMSPNVDSIDEELPFREGQILKVFGDKDADGFYRGESHGKKGFIPCNMVSEVQIDDPDLVEQLLKETSERPVPDSTLHSNRDVDLTPNGRISLPREEPMKRMIALYDYDPQELSPNVDAELELSFKTGDIVLIYGDMDEDGFYTGVVNGQQGLVPSNFLQPAPLSDDEGLESVSVVSATRSRSGESLDAALSALGRTDVTANTPRLSDPLASRSESTGSSKQVTNVNAPEGNKSADNSRPGTASPAEEEKPKKKGFLNKSKNIFKKFTR</sequence>
<dbReference type="FunFam" id="2.30.30.40:FF:000006">
    <property type="entry name" value="RIMS-binding protein 2 isoform X1"/>
    <property type="match status" value="1"/>
</dbReference>